<reference evidence="1 2" key="1">
    <citation type="journal article" date="2013" name="Gut Pathog.">
        <title>Evidence of a new metabolic capacity in an emerging diarrheal pathogen: lessons from the draft genomes of Vibrio fluvialis strains PG41 and I21563.</title>
        <authorList>
            <person name="Khatri I."/>
            <person name="Mahajan S."/>
            <person name="Dureja C."/>
            <person name="Subramanian S."/>
            <person name="Raychaudhuri S."/>
        </authorList>
    </citation>
    <scope>NUCLEOTIDE SEQUENCE [LARGE SCALE GENOMIC DNA]</scope>
    <source>
        <strain evidence="1 2">PG41</strain>
    </source>
</reference>
<gene>
    <name evidence="1" type="ORF">L910_2077</name>
</gene>
<protein>
    <submittedName>
        <fullName evidence="1">Uncharacterized protein</fullName>
    </submittedName>
</protein>
<sequence length="43" mass="4952">MAVNKGQPLELQVEWVRLFDDGFGIEGVNFEGHSFNLNLVYHM</sequence>
<evidence type="ECO:0000313" key="2">
    <source>
        <dbReference type="Proteomes" id="UP000014854"/>
    </source>
</evidence>
<dbReference type="AlphaFoldDB" id="S7JKJ7"/>
<name>S7JKJ7_VIBFL</name>
<accession>S7JKJ7</accession>
<evidence type="ECO:0000313" key="1">
    <source>
        <dbReference type="EMBL" id="EPP24631.1"/>
    </source>
</evidence>
<dbReference type="Proteomes" id="UP000014854">
    <property type="component" value="Unassembled WGS sequence"/>
</dbReference>
<organism evidence="1 2">
    <name type="scientific">Vibrio fluvialis PG41</name>
    <dbReference type="NCBI Taxonomy" id="1336752"/>
    <lineage>
        <taxon>Bacteria</taxon>
        <taxon>Pseudomonadati</taxon>
        <taxon>Pseudomonadota</taxon>
        <taxon>Gammaproteobacteria</taxon>
        <taxon>Vibrionales</taxon>
        <taxon>Vibrionaceae</taxon>
        <taxon>Vibrio</taxon>
    </lineage>
</organism>
<proteinExistence type="predicted"/>
<comment type="caution">
    <text evidence="1">The sequence shown here is derived from an EMBL/GenBank/DDBJ whole genome shotgun (WGS) entry which is preliminary data.</text>
</comment>
<dbReference type="EMBL" id="ASXS01000002">
    <property type="protein sequence ID" value="EPP24631.1"/>
    <property type="molecule type" value="Genomic_DNA"/>
</dbReference>
<dbReference type="PATRIC" id="fig|1336752.4.peg.797"/>